<dbReference type="PANTHER" id="PTHR24559:SF444">
    <property type="entry name" value="REVERSE TRANSCRIPTASE DOMAIN-CONTAINING PROTEIN"/>
    <property type="match status" value="1"/>
</dbReference>
<feature type="non-terminal residue" evidence="1">
    <location>
        <position position="1"/>
    </location>
</feature>
<comment type="caution">
    <text evidence="1">The sequence shown here is derived from an EMBL/GenBank/DDBJ whole genome shotgun (WGS) entry which is preliminary data.</text>
</comment>
<gene>
    <name evidence="1" type="ORF">CR513_07195</name>
</gene>
<protein>
    <recommendedName>
        <fullName evidence="3">Reverse transcriptase domain-containing protein</fullName>
    </recommendedName>
</protein>
<dbReference type="PANTHER" id="PTHR24559">
    <property type="entry name" value="TRANSPOSON TY3-I GAG-POL POLYPROTEIN"/>
    <property type="match status" value="1"/>
</dbReference>
<evidence type="ECO:0000313" key="1">
    <source>
        <dbReference type="EMBL" id="RDY08549.1"/>
    </source>
</evidence>
<dbReference type="InterPro" id="IPR053134">
    <property type="entry name" value="RNA-dir_DNA_polymerase"/>
</dbReference>
<sequence length="83" mass="9847">MAKSDHPRRGQQGRIIYPISNSQWVSPVQVVPKKSKMTVMKNQHDELVPMRIQNSWRICIDYRRLNQATHKHHFPLSFIDQVL</sequence>
<organism evidence="1 2">
    <name type="scientific">Mucuna pruriens</name>
    <name type="common">Velvet bean</name>
    <name type="synonym">Dolichos pruriens</name>
    <dbReference type="NCBI Taxonomy" id="157652"/>
    <lineage>
        <taxon>Eukaryota</taxon>
        <taxon>Viridiplantae</taxon>
        <taxon>Streptophyta</taxon>
        <taxon>Embryophyta</taxon>
        <taxon>Tracheophyta</taxon>
        <taxon>Spermatophyta</taxon>
        <taxon>Magnoliopsida</taxon>
        <taxon>eudicotyledons</taxon>
        <taxon>Gunneridae</taxon>
        <taxon>Pentapetalae</taxon>
        <taxon>rosids</taxon>
        <taxon>fabids</taxon>
        <taxon>Fabales</taxon>
        <taxon>Fabaceae</taxon>
        <taxon>Papilionoideae</taxon>
        <taxon>50 kb inversion clade</taxon>
        <taxon>NPAAA clade</taxon>
        <taxon>indigoferoid/millettioid clade</taxon>
        <taxon>Phaseoleae</taxon>
        <taxon>Mucuna</taxon>
    </lineage>
</organism>
<evidence type="ECO:0008006" key="3">
    <source>
        <dbReference type="Google" id="ProtNLM"/>
    </source>
</evidence>
<evidence type="ECO:0000313" key="2">
    <source>
        <dbReference type="Proteomes" id="UP000257109"/>
    </source>
</evidence>
<dbReference type="Gene3D" id="3.10.10.10">
    <property type="entry name" value="HIV Type 1 Reverse Transcriptase, subunit A, domain 1"/>
    <property type="match status" value="1"/>
</dbReference>
<name>A0A371I0K2_MUCPR</name>
<dbReference type="AlphaFoldDB" id="A0A371I0K2"/>
<dbReference type="EMBL" id="QJKJ01001252">
    <property type="protein sequence ID" value="RDY08549.1"/>
    <property type="molecule type" value="Genomic_DNA"/>
</dbReference>
<keyword evidence="2" id="KW-1185">Reference proteome</keyword>
<proteinExistence type="predicted"/>
<dbReference type="SUPFAM" id="SSF56672">
    <property type="entry name" value="DNA/RNA polymerases"/>
    <property type="match status" value="1"/>
</dbReference>
<dbReference type="OrthoDB" id="1738562at2759"/>
<reference evidence="1" key="1">
    <citation type="submission" date="2018-05" db="EMBL/GenBank/DDBJ databases">
        <title>Draft genome of Mucuna pruriens seed.</title>
        <authorList>
            <person name="Nnadi N.E."/>
            <person name="Vos R."/>
            <person name="Hasami M.H."/>
            <person name="Devisetty U.K."/>
            <person name="Aguiy J.C."/>
        </authorList>
    </citation>
    <scope>NUCLEOTIDE SEQUENCE [LARGE SCALE GENOMIC DNA]</scope>
    <source>
        <strain evidence="1">JCA_2017</strain>
    </source>
</reference>
<accession>A0A371I0K2</accession>
<dbReference type="Proteomes" id="UP000257109">
    <property type="component" value="Unassembled WGS sequence"/>
</dbReference>
<dbReference type="InterPro" id="IPR043502">
    <property type="entry name" value="DNA/RNA_pol_sf"/>
</dbReference>